<feature type="region of interest" description="Disordered" evidence="1">
    <location>
        <begin position="1"/>
        <end position="34"/>
    </location>
</feature>
<gene>
    <name evidence="2" type="ORF">PR048_009629</name>
</gene>
<dbReference type="EMBL" id="JARBHB010000003">
    <property type="protein sequence ID" value="KAJ8890122.1"/>
    <property type="molecule type" value="Genomic_DNA"/>
</dbReference>
<evidence type="ECO:0000313" key="3">
    <source>
        <dbReference type="Proteomes" id="UP001159363"/>
    </source>
</evidence>
<comment type="caution">
    <text evidence="2">The sequence shown here is derived from an EMBL/GenBank/DDBJ whole genome shotgun (WGS) entry which is preliminary data.</text>
</comment>
<proteinExistence type="predicted"/>
<feature type="compositionally biased region" description="Basic and acidic residues" evidence="1">
    <location>
        <begin position="143"/>
        <end position="156"/>
    </location>
</feature>
<reference evidence="2 3" key="1">
    <citation type="submission" date="2023-02" db="EMBL/GenBank/DDBJ databases">
        <title>LHISI_Scaffold_Assembly.</title>
        <authorList>
            <person name="Stuart O.P."/>
            <person name="Cleave R."/>
            <person name="Magrath M.J.L."/>
            <person name="Mikheyev A.S."/>
        </authorList>
    </citation>
    <scope>NUCLEOTIDE SEQUENCE [LARGE SCALE GENOMIC DNA]</scope>
    <source>
        <strain evidence="2">Daus_M_001</strain>
        <tissue evidence="2">Leg muscle</tissue>
    </source>
</reference>
<accession>A0ABQ9I0T9</accession>
<name>A0ABQ9I0T9_9NEOP</name>
<sequence length="652" mass="70755">MVGRGRAGDLRVNPPTVASSEAIPTCESSGAAPLGIEPDSPWWEASDLATTRPRPLVNAKNSRGDYGVTSCVEEFNSTMASWRVETVGRLLGRVSISTILSRESTLSPNLARALLPALSCSRSVELRQPPSFSQIDYGAAPECKGREETGNTREDPPTNGIVRYDSFTRENPRTTPPRIEPGSPWWKASDLSTTPPWPHFLGNELGKKKQNQYYNTYPLLPTKWRHVPPTCRDAIRQSAHGNFLVSWQPSNKGKFCSTQQLIRYRPFTRHDGNTACLARRSDETLDVRVSLARIAPSLLDLGRGVPTCLTRAGAGGREVAVSGFPSAAERYLLRRRKLLPVPPSPPPSPFSLFSHTEVTVLHGLFRAGSLHAGRGVALTEQSDCSPPTNVNRVQSRPVRIAPDDAASRPIFSEIFCFTHLLHSCAASFSPHFSLIGSEDLAIHGRLVSLQTAVPLEAHGNGSTPGSCRDGLCASCGATWLRSGTGSRHRAWRSRVGTSWSRLTRAWSCSKDLTLHLLATARELTLMYATTSSRASSSPEPSRSQSENGYAHIKGVVTTFLYCVLTDSCDFSLELRALHSSRCLIARHSGRCSPDPGPFGNPRNNTGEAMAYPAGALNSVPVACGKLLQGKLVLAHYCTFSVRATGASNHRAA</sequence>
<protein>
    <submittedName>
        <fullName evidence="2">Uncharacterized protein</fullName>
    </submittedName>
</protein>
<organism evidence="2 3">
    <name type="scientific">Dryococelus australis</name>
    <dbReference type="NCBI Taxonomy" id="614101"/>
    <lineage>
        <taxon>Eukaryota</taxon>
        <taxon>Metazoa</taxon>
        <taxon>Ecdysozoa</taxon>
        <taxon>Arthropoda</taxon>
        <taxon>Hexapoda</taxon>
        <taxon>Insecta</taxon>
        <taxon>Pterygota</taxon>
        <taxon>Neoptera</taxon>
        <taxon>Polyneoptera</taxon>
        <taxon>Phasmatodea</taxon>
        <taxon>Verophasmatodea</taxon>
        <taxon>Anareolatae</taxon>
        <taxon>Phasmatidae</taxon>
        <taxon>Eurycanthinae</taxon>
        <taxon>Dryococelus</taxon>
    </lineage>
</organism>
<evidence type="ECO:0000256" key="1">
    <source>
        <dbReference type="SAM" id="MobiDB-lite"/>
    </source>
</evidence>
<dbReference type="Proteomes" id="UP001159363">
    <property type="component" value="Chromosome 3"/>
</dbReference>
<evidence type="ECO:0000313" key="2">
    <source>
        <dbReference type="EMBL" id="KAJ8890122.1"/>
    </source>
</evidence>
<keyword evidence="3" id="KW-1185">Reference proteome</keyword>
<feature type="region of interest" description="Disordered" evidence="1">
    <location>
        <begin position="135"/>
        <end position="185"/>
    </location>
</feature>